<dbReference type="STRING" id="1391654.AKJ09_02961"/>
<reference evidence="2 3" key="1">
    <citation type="submission" date="2015-08" db="EMBL/GenBank/DDBJ databases">
        <authorList>
            <person name="Babu N.S."/>
            <person name="Beckwith C.J."/>
            <person name="Beseler K.G."/>
            <person name="Brison A."/>
            <person name="Carone J.V."/>
            <person name="Caskin T.P."/>
            <person name="Diamond M."/>
            <person name="Durham M.E."/>
            <person name="Foxe J.M."/>
            <person name="Go M."/>
            <person name="Henderson B.A."/>
            <person name="Jones I.B."/>
            <person name="McGettigan J.A."/>
            <person name="Micheletti S.J."/>
            <person name="Nasrallah M.E."/>
            <person name="Ortiz D."/>
            <person name="Piller C.R."/>
            <person name="Privatt S.R."/>
            <person name="Schneider S.L."/>
            <person name="Sharp S."/>
            <person name="Smith T.C."/>
            <person name="Stanton J.D."/>
            <person name="Ullery H.E."/>
            <person name="Wilson R.J."/>
            <person name="Serrano M.G."/>
            <person name="Buck G."/>
            <person name="Lee V."/>
            <person name="Wang Y."/>
            <person name="Carvalho R."/>
            <person name="Voegtly L."/>
            <person name="Shi R."/>
            <person name="Duckworth R."/>
            <person name="Johnson A."/>
            <person name="Loviza R."/>
            <person name="Walstead R."/>
            <person name="Shah Z."/>
            <person name="Kiflezghi M."/>
            <person name="Wade K."/>
            <person name="Ball S.L."/>
            <person name="Bradley K.W."/>
            <person name="Asai D.J."/>
            <person name="Bowman C.A."/>
            <person name="Russell D.A."/>
            <person name="Pope W.H."/>
            <person name="Jacobs-Sera D."/>
            <person name="Hendrix R.W."/>
            <person name="Hatfull G.F."/>
        </authorList>
    </citation>
    <scope>NUCLEOTIDE SEQUENCE [LARGE SCALE GENOMIC DNA]</scope>
    <source>
        <strain evidence="2 3">DSM 27648</strain>
    </source>
</reference>
<gene>
    <name evidence="2" type="ORF">AKJ09_02961</name>
</gene>
<dbReference type="PANTHER" id="PTHR10859:SF91">
    <property type="entry name" value="DOLICHYL-PHOSPHATE BETA-GLUCOSYLTRANSFERASE"/>
    <property type="match status" value="1"/>
</dbReference>
<accession>A0A0K1PS05</accession>
<dbReference type="KEGG" id="llu:AKJ09_02961"/>
<dbReference type="AlphaFoldDB" id="A0A0K1PS05"/>
<evidence type="ECO:0000313" key="2">
    <source>
        <dbReference type="EMBL" id="AKU96297.1"/>
    </source>
</evidence>
<dbReference type="GO" id="GO:0016740">
    <property type="term" value="F:transferase activity"/>
    <property type="evidence" value="ECO:0007669"/>
    <property type="project" value="UniProtKB-KW"/>
</dbReference>
<dbReference type="SUPFAM" id="SSF53448">
    <property type="entry name" value="Nucleotide-diphospho-sugar transferases"/>
    <property type="match status" value="1"/>
</dbReference>
<dbReference type="InterPro" id="IPR029044">
    <property type="entry name" value="Nucleotide-diphossugar_trans"/>
</dbReference>
<dbReference type="CDD" id="cd04179">
    <property type="entry name" value="DPM_DPG-synthase_like"/>
    <property type="match status" value="1"/>
</dbReference>
<evidence type="ECO:0000313" key="3">
    <source>
        <dbReference type="Proteomes" id="UP000064967"/>
    </source>
</evidence>
<dbReference type="EMBL" id="CP012333">
    <property type="protein sequence ID" value="AKU96297.1"/>
    <property type="molecule type" value="Genomic_DNA"/>
</dbReference>
<sequence>MNRSQLVYVLPVHNEEKLLADNVARLVAHLSGDVSARFGGLHVYLVENGSRDASWAIAEELGNRSAAEMGSQEGPVEVRAFREPSAGIGWAYQRGLREAIAAFGPSKDYWAVLTAADLPFGFSDLESAFPWFADGSTRIMMGSKAHPRSFIDRGRKRQLMSLVYRAARRLAIGMRVADSQGSVFLRLDLAEKLLPRIESRGFFYSTELCYFAERHGEKIRELPVVLQQSVRPSTVRPLKDGTEMARQLWRLRSRG</sequence>
<dbReference type="OrthoDB" id="9810303at2"/>
<proteinExistence type="predicted"/>
<name>A0A0K1PS05_9BACT</name>
<dbReference type="Proteomes" id="UP000064967">
    <property type="component" value="Chromosome"/>
</dbReference>
<dbReference type="RefSeq" id="WP_146647606.1">
    <property type="nucleotide sequence ID" value="NZ_CP012333.1"/>
</dbReference>
<dbReference type="GO" id="GO:0006487">
    <property type="term" value="P:protein N-linked glycosylation"/>
    <property type="evidence" value="ECO:0007669"/>
    <property type="project" value="TreeGrafter"/>
</dbReference>
<dbReference type="PANTHER" id="PTHR10859">
    <property type="entry name" value="GLYCOSYL TRANSFERASE"/>
    <property type="match status" value="1"/>
</dbReference>
<evidence type="ECO:0000259" key="1">
    <source>
        <dbReference type="Pfam" id="PF00535"/>
    </source>
</evidence>
<organism evidence="2 3">
    <name type="scientific">Labilithrix luteola</name>
    <dbReference type="NCBI Taxonomy" id="1391654"/>
    <lineage>
        <taxon>Bacteria</taxon>
        <taxon>Pseudomonadati</taxon>
        <taxon>Myxococcota</taxon>
        <taxon>Polyangia</taxon>
        <taxon>Polyangiales</taxon>
        <taxon>Labilitrichaceae</taxon>
        <taxon>Labilithrix</taxon>
    </lineage>
</organism>
<dbReference type="Pfam" id="PF00535">
    <property type="entry name" value="Glycos_transf_2"/>
    <property type="match status" value="1"/>
</dbReference>
<protein>
    <submittedName>
        <fullName evidence="2">Putative glycosyl transferase</fullName>
    </submittedName>
</protein>
<keyword evidence="2" id="KW-0808">Transferase</keyword>
<dbReference type="Gene3D" id="3.90.550.10">
    <property type="entry name" value="Spore Coat Polysaccharide Biosynthesis Protein SpsA, Chain A"/>
    <property type="match status" value="1"/>
</dbReference>
<keyword evidence="3" id="KW-1185">Reference proteome</keyword>
<dbReference type="InterPro" id="IPR001173">
    <property type="entry name" value="Glyco_trans_2-like"/>
</dbReference>
<feature type="domain" description="Glycosyltransferase 2-like" evidence="1">
    <location>
        <begin position="9"/>
        <end position="179"/>
    </location>
</feature>